<evidence type="ECO:0000313" key="3">
    <source>
        <dbReference type="EMBL" id="WEW55734.1"/>
    </source>
</evidence>
<dbReference type="Gene3D" id="3.40.50.1820">
    <property type="entry name" value="alpha/beta hydrolase"/>
    <property type="match status" value="1"/>
</dbReference>
<dbReference type="Proteomes" id="UP001219355">
    <property type="component" value="Chromosome 1"/>
</dbReference>
<dbReference type="InterPro" id="IPR029058">
    <property type="entry name" value="AB_hydrolase_fold"/>
</dbReference>
<keyword evidence="4" id="KW-1185">Reference proteome</keyword>
<feature type="domain" description="AB hydrolase-1" evidence="2">
    <location>
        <begin position="60"/>
        <end position="397"/>
    </location>
</feature>
<dbReference type="Pfam" id="PF12697">
    <property type="entry name" value="Abhydrolase_6"/>
    <property type="match status" value="1"/>
</dbReference>
<evidence type="ECO:0000259" key="2">
    <source>
        <dbReference type="Pfam" id="PF12697"/>
    </source>
</evidence>
<sequence>MASSTFPFRVVEHVTPCQHIREYPHATSITQEETLYLSVKQYIPLDNPNPQPGDITIIGAHANGFPKELYEPLWEELLARSKKNGFQIRAIWIADVANQGNSSVMNEHALGNDPSWFDHSRDLLHLINLKRAEMPRPIVGIGHSMGAGQLSVNPIPANIRSQQVALSIMHPRLFTTLILMDPAIQDNKSFLNNEAFISPNSKIPTTTLASTYRRDLWPSRSAAAQALRNSKFYQSWDPRVLDRWITYGLRELPTAIHPLDPDSQTLPPHQRPVTLTTTLHQEVFTFSRPNYANASPNASSAPINRLTHPDLPPDMPSGHAFYRPEPPHMSALLPHLRPSALYIFGDKSDMSRFTFRQQKLESTGVGSGGSGGVKEGRVEGHTLKNVGHLVPMEAAGESAELCATWLGKELERWRREEEILGRNWEGKSKLEKMTIDAEWKKHIGPPPVRRNGKGKTEAKL</sequence>
<reference evidence="3" key="1">
    <citation type="submission" date="2023-03" db="EMBL/GenBank/DDBJ databases">
        <title>Emydomyces testavorans Genome Sequence.</title>
        <authorList>
            <person name="Hoyer L."/>
        </authorList>
    </citation>
    <scope>NUCLEOTIDE SEQUENCE</scope>
    <source>
        <strain evidence="3">16-2883</strain>
    </source>
</reference>
<feature type="region of interest" description="Disordered" evidence="1">
    <location>
        <begin position="437"/>
        <end position="460"/>
    </location>
</feature>
<gene>
    <name evidence="3" type="ORF">PRK78_001167</name>
</gene>
<organism evidence="3 4">
    <name type="scientific">Emydomyces testavorans</name>
    <dbReference type="NCBI Taxonomy" id="2070801"/>
    <lineage>
        <taxon>Eukaryota</taxon>
        <taxon>Fungi</taxon>
        <taxon>Dikarya</taxon>
        <taxon>Ascomycota</taxon>
        <taxon>Pezizomycotina</taxon>
        <taxon>Eurotiomycetes</taxon>
        <taxon>Eurotiomycetidae</taxon>
        <taxon>Onygenales</taxon>
        <taxon>Nannizziopsiaceae</taxon>
        <taxon>Emydomyces</taxon>
    </lineage>
</organism>
<dbReference type="SUPFAM" id="SSF53474">
    <property type="entry name" value="alpha/beta-Hydrolases"/>
    <property type="match status" value="1"/>
</dbReference>
<proteinExistence type="predicted"/>
<accession>A0AAF0DC37</accession>
<name>A0AAF0DC37_9EURO</name>
<dbReference type="InterPro" id="IPR000073">
    <property type="entry name" value="AB_hydrolase_1"/>
</dbReference>
<dbReference type="AlphaFoldDB" id="A0AAF0DC37"/>
<dbReference type="EMBL" id="CP120627">
    <property type="protein sequence ID" value="WEW55734.1"/>
    <property type="molecule type" value="Genomic_DNA"/>
</dbReference>
<evidence type="ECO:0000313" key="4">
    <source>
        <dbReference type="Proteomes" id="UP001219355"/>
    </source>
</evidence>
<evidence type="ECO:0000256" key="1">
    <source>
        <dbReference type="SAM" id="MobiDB-lite"/>
    </source>
</evidence>
<protein>
    <recommendedName>
        <fullName evidence="2">AB hydrolase-1 domain-containing protein</fullName>
    </recommendedName>
</protein>